<accession>A0A2P2NLK0</accession>
<name>A0A2P2NLK0_RHIMU</name>
<feature type="signal peptide" evidence="1">
    <location>
        <begin position="1"/>
        <end position="25"/>
    </location>
</feature>
<protein>
    <submittedName>
        <fullName evidence="2">Uncharacterized protein</fullName>
    </submittedName>
</protein>
<sequence length="73" mass="8071">MKMEDYGQLCLVLTGLLLWQIDSNAKAGHGINRHIASGYSTDEFLMGRHRIGQELHLGRSGPCPVDRAVIVHS</sequence>
<evidence type="ECO:0000313" key="2">
    <source>
        <dbReference type="EMBL" id="MBX43359.1"/>
    </source>
</evidence>
<organism evidence="2">
    <name type="scientific">Rhizophora mucronata</name>
    <name type="common">Asiatic mangrove</name>
    <dbReference type="NCBI Taxonomy" id="61149"/>
    <lineage>
        <taxon>Eukaryota</taxon>
        <taxon>Viridiplantae</taxon>
        <taxon>Streptophyta</taxon>
        <taxon>Embryophyta</taxon>
        <taxon>Tracheophyta</taxon>
        <taxon>Spermatophyta</taxon>
        <taxon>Magnoliopsida</taxon>
        <taxon>eudicotyledons</taxon>
        <taxon>Gunneridae</taxon>
        <taxon>Pentapetalae</taxon>
        <taxon>rosids</taxon>
        <taxon>fabids</taxon>
        <taxon>Malpighiales</taxon>
        <taxon>Rhizophoraceae</taxon>
        <taxon>Rhizophora</taxon>
    </lineage>
</organism>
<keyword evidence="1" id="KW-0732">Signal</keyword>
<reference evidence="2" key="1">
    <citation type="submission" date="2018-02" db="EMBL/GenBank/DDBJ databases">
        <title>Rhizophora mucronata_Transcriptome.</title>
        <authorList>
            <person name="Meera S.P."/>
            <person name="Sreeshan A."/>
            <person name="Augustine A."/>
        </authorList>
    </citation>
    <scope>NUCLEOTIDE SEQUENCE</scope>
    <source>
        <tissue evidence="2">Leaf</tissue>
    </source>
</reference>
<dbReference type="EMBL" id="GGEC01062875">
    <property type="protein sequence ID" value="MBX43359.1"/>
    <property type="molecule type" value="Transcribed_RNA"/>
</dbReference>
<proteinExistence type="predicted"/>
<dbReference type="AlphaFoldDB" id="A0A2P2NLK0"/>
<evidence type="ECO:0000256" key="1">
    <source>
        <dbReference type="SAM" id="SignalP"/>
    </source>
</evidence>
<feature type="chain" id="PRO_5015154009" evidence="1">
    <location>
        <begin position="26"/>
        <end position="73"/>
    </location>
</feature>